<evidence type="ECO:0000313" key="3">
    <source>
        <dbReference type="Proteomes" id="UP001597138"/>
    </source>
</evidence>
<accession>A0ABW4HJL9</accession>
<feature type="transmembrane region" description="Helical" evidence="1">
    <location>
        <begin position="80"/>
        <end position="103"/>
    </location>
</feature>
<evidence type="ECO:0000313" key="2">
    <source>
        <dbReference type="EMBL" id="MFD1605803.1"/>
    </source>
</evidence>
<dbReference type="Proteomes" id="UP001597138">
    <property type="component" value="Unassembled WGS sequence"/>
</dbReference>
<feature type="transmembrane region" description="Helical" evidence="1">
    <location>
        <begin position="6"/>
        <end position="27"/>
    </location>
</feature>
<proteinExistence type="predicted"/>
<sequence length="113" mass="12926">MISILAMYGITPFILLVIPFLVQIIWGTKSILKTTDLKFSHISICTIILQIPLSYLSVYIASENINANSEYQNRCGLVMLGIVAFNFLFVILLLTAILVQFLIKRYRQKKLQE</sequence>
<keyword evidence="1" id="KW-0812">Transmembrane</keyword>
<protein>
    <submittedName>
        <fullName evidence="2">Uncharacterized protein</fullName>
    </submittedName>
</protein>
<reference evidence="3" key="1">
    <citation type="journal article" date="2019" name="Int. J. Syst. Evol. Microbiol.">
        <title>The Global Catalogue of Microorganisms (GCM) 10K type strain sequencing project: providing services to taxonomists for standard genome sequencing and annotation.</title>
        <authorList>
            <consortium name="The Broad Institute Genomics Platform"/>
            <consortium name="The Broad Institute Genome Sequencing Center for Infectious Disease"/>
            <person name="Wu L."/>
            <person name="Ma J."/>
        </authorList>
    </citation>
    <scope>NUCLEOTIDE SEQUENCE [LARGE SCALE GENOMIC DNA]</scope>
    <source>
        <strain evidence="3">CCUG 70865</strain>
    </source>
</reference>
<gene>
    <name evidence="2" type="ORF">ACFSC2_23905</name>
</gene>
<feature type="transmembrane region" description="Helical" evidence="1">
    <location>
        <begin position="39"/>
        <end position="60"/>
    </location>
</feature>
<evidence type="ECO:0000256" key="1">
    <source>
        <dbReference type="SAM" id="Phobius"/>
    </source>
</evidence>
<organism evidence="2 3">
    <name type="scientific">Flavobacterium artemisiae</name>
    <dbReference type="NCBI Taxonomy" id="2126556"/>
    <lineage>
        <taxon>Bacteria</taxon>
        <taxon>Pseudomonadati</taxon>
        <taxon>Bacteroidota</taxon>
        <taxon>Flavobacteriia</taxon>
        <taxon>Flavobacteriales</taxon>
        <taxon>Flavobacteriaceae</taxon>
        <taxon>Flavobacterium</taxon>
    </lineage>
</organism>
<name>A0ABW4HJL9_9FLAO</name>
<comment type="caution">
    <text evidence="2">The sequence shown here is derived from an EMBL/GenBank/DDBJ whole genome shotgun (WGS) entry which is preliminary data.</text>
</comment>
<keyword evidence="1" id="KW-1133">Transmembrane helix</keyword>
<keyword evidence="1" id="KW-0472">Membrane</keyword>
<keyword evidence="3" id="KW-1185">Reference proteome</keyword>
<dbReference type="RefSeq" id="WP_379813614.1">
    <property type="nucleotide sequence ID" value="NZ_JBHUDZ010000018.1"/>
</dbReference>
<dbReference type="EMBL" id="JBHUDZ010000018">
    <property type="protein sequence ID" value="MFD1605803.1"/>
    <property type="molecule type" value="Genomic_DNA"/>
</dbReference>